<feature type="compositionally biased region" description="Low complexity" evidence="6">
    <location>
        <begin position="26"/>
        <end position="35"/>
    </location>
</feature>
<dbReference type="Gene3D" id="3.30.160.60">
    <property type="entry name" value="Classic Zinc Finger"/>
    <property type="match status" value="2"/>
</dbReference>
<feature type="domain" description="C2H2-type" evidence="7">
    <location>
        <begin position="421"/>
        <end position="446"/>
    </location>
</feature>
<evidence type="ECO:0000256" key="2">
    <source>
        <dbReference type="ARBA" id="ARBA00022737"/>
    </source>
</evidence>
<dbReference type="AlphaFoldDB" id="A0A9P7XYF0"/>
<comment type="caution">
    <text evidence="8">The sequence shown here is derived from an EMBL/GenBank/DDBJ whole genome shotgun (WGS) entry which is preliminary data.</text>
</comment>
<feature type="compositionally biased region" description="Low complexity" evidence="6">
    <location>
        <begin position="111"/>
        <end position="140"/>
    </location>
</feature>
<dbReference type="InterPro" id="IPR013087">
    <property type="entry name" value="Znf_C2H2_type"/>
</dbReference>
<evidence type="ECO:0000256" key="4">
    <source>
        <dbReference type="ARBA" id="ARBA00022833"/>
    </source>
</evidence>
<name>A0A9P7XYF0_9FUNG</name>
<evidence type="ECO:0000259" key="7">
    <source>
        <dbReference type="PROSITE" id="PS50157"/>
    </source>
</evidence>
<dbReference type="PANTHER" id="PTHR23057:SF0">
    <property type="entry name" value="JUXTAPOSED WITH ANOTHER ZINC FINGER PROTEIN 1"/>
    <property type="match status" value="1"/>
</dbReference>
<protein>
    <recommendedName>
        <fullName evidence="7">C2H2-type domain-containing protein</fullName>
    </recommendedName>
</protein>
<keyword evidence="3 5" id="KW-0863">Zinc-finger</keyword>
<dbReference type="PANTHER" id="PTHR23057">
    <property type="entry name" value="JUXTAPOSED WITH ANOTHER ZINC FINGER PROTEIN 1"/>
    <property type="match status" value="1"/>
</dbReference>
<feature type="region of interest" description="Disordered" evidence="6">
    <location>
        <begin position="576"/>
        <end position="595"/>
    </location>
</feature>
<dbReference type="SMART" id="SM00355">
    <property type="entry name" value="ZnF_C2H2"/>
    <property type="match status" value="2"/>
</dbReference>
<evidence type="ECO:0000256" key="5">
    <source>
        <dbReference type="PROSITE-ProRule" id="PRU00042"/>
    </source>
</evidence>
<dbReference type="Proteomes" id="UP000707451">
    <property type="component" value="Unassembled WGS sequence"/>
</dbReference>
<keyword evidence="9" id="KW-1185">Reference proteome</keyword>
<keyword evidence="4" id="KW-0862">Zinc</keyword>
<evidence type="ECO:0000256" key="3">
    <source>
        <dbReference type="ARBA" id="ARBA00022771"/>
    </source>
</evidence>
<evidence type="ECO:0000256" key="6">
    <source>
        <dbReference type="SAM" id="MobiDB-lite"/>
    </source>
</evidence>
<feature type="region of interest" description="Disordered" evidence="6">
    <location>
        <begin position="527"/>
        <end position="547"/>
    </location>
</feature>
<organism evidence="8 9">
    <name type="scientific">Linnemannia hyalina</name>
    <dbReference type="NCBI Taxonomy" id="64524"/>
    <lineage>
        <taxon>Eukaryota</taxon>
        <taxon>Fungi</taxon>
        <taxon>Fungi incertae sedis</taxon>
        <taxon>Mucoromycota</taxon>
        <taxon>Mortierellomycotina</taxon>
        <taxon>Mortierellomycetes</taxon>
        <taxon>Mortierellales</taxon>
        <taxon>Mortierellaceae</taxon>
        <taxon>Linnemannia</taxon>
    </lineage>
</organism>
<reference evidence="8" key="1">
    <citation type="submission" date="2021-06" db="EMBL/GenBank/DDBJ databases">
        <title>Genome Sequence of Mortierella hyaline Strain SCG-10, a Cold-Adapted, Nitrate-Reducing Fungus Isolated from Soil in Minnesota, USA.</title>
        <authorList>
            <person name="Aldossari N."/>
        </authorList>
    </citation>
    <scope>NUCLEOTIDE SEQUENCE</scope>
    <source>
        <strain evidence="8">SCG-10</strain>
    </source>
</reference>
<feature type="compositionally biased region" description="Gly residues" evidence="6">
    <location>
        <begin position="186"/>
        <end position="196"/>
    </location>
</feature>
<sequence length="595" mass="62128">MRESDFERQLSSPMLEVPGAALMAPGTGTTTASAAAGGGRGDHTKHARELEAAFCRDFYCCGLTLLDLHDLLQHYEECHVRFEEDEDCEHSVDGSGGGGDSEFLDEDSWSDSESLSSSSGSSSSPLGSGSSDSLSMSSRSTGQHHRHHRHQPHFQQCPNGPAIPTNKDGHASVSASWFMPPLPSRQGGGGNGGGGDGRTHHHLHADNINPTTHALEVFSTSLVGVPKRKTVVSLSDIYVENEGGYEYDDGDPSSAFLNTILYRNQNSTSYGSSNSNNNKSTDVHSSGFAEGLTAGAAGAYNRGHAQGIHYSIRPNVFLGGSVPTTSSGSSASGLSLLTSSSQSPYIVAAVDLMRQRDEVFSIIEDMTKIPASASSENKPYRCSVMGCDKAYKNPNGLKYHNLHGHCSNSLGDGDSPESKPYVCTFLECGKRYKNLNGLKYHIEHTHPNLIAALRAHQSGLANHPLIVNGPFANGSAVVMTIAAALAAVGASPMMALAANAILTAQTAAANQANAAAAAAAAPTSESAASSSGQLSHGGNKFVSDSEPTVPLEGGFVSTTRSGLPQVVMAISGSLESGSHHSMVPIAPAPQDKRTP</sequence>
<proteinExistence type="predicted"/>
<dbReference type="GO" id="GO:0008270">
    <property type="term" value="F:zinc ion binding"/>
    <property type="evidence" value="ECO:0007669"/>
    <property type="project" value="UniProtKB-KW"/>
</dbReference>
<dbReference type="PROSITE" id="PS00028">
    <property type="entry name" value="ZINC_FINGER_C2H2_1"/>
    <property type="match status" value="2"/>
</dbReference>
<dbReference type="GO" id="GO:0005634">
    <property type="term" value="C:nucleus"/>
    <property type="evidence" value="ECO:0007669"/>
    <property type="project" value="TreeGrafter"/>
</dbReference>
<accession>A0A9P7XYF0</accession>
<evidence type="ECO:0000313" key="9">
    <source>
        <dbReference type="Proteomes" id="UP000707451"/>
    </source>
</evidence>
<dbReference type="EMBL" id="JAHRHY010000005">
    <property type="protein sequence ID" value="KAG9068943.1"/>
    <property type="molecule type" value="Genomic_DNA"/>
</dbReference>
<evidence type="ECO:0000256" key="1">
    <source>
        <dbReference type="ARBA" id="ARBA00022723"/>
    </source>
</evidence>
<evidence type="ECO:0000313" key="8">
    <source>
        <dbReference type="EMBL" id="KAG9068943.1"/>
    </source>
</evidence>
<dbReference type="InterPro" id="IPR051580">
    <property type="entry name" value="ZnF-Chromatin_assoc"/>
</dbReference>
<feature type="region of interest" description="Disordered" evidence="6">
    <location>
        <begin position="24"/>
        <end position="43"/>
    </location>
</feature>
<dbReference type="OrthoDB" id="3269380at2759"/>
<gene>
    <name evidence="8" type="ORF">KI688_009833</name>
</gene>
<keyword evidence="2" id="KW-0677">Repeat</keyword>
<dbReference type="PROSITE" id="PS50157">
    <property type="entry name" value="ZINC_FINGER_C2H2_2"/>
    <property type="match status" value="1"/>
</dbReference>
<keyword evidence="1" id="KW-0479">Metal-binding</keyword>
<feature type="compositionally biased region" description="Basic residues" evidence="6">
    <location>
        <begin position="142"/>
        <end position="152"/>
    </location>
</feature>
<feature type="region of interest" description="Disordered" evidence="6">
    <location>
        <begin position="88"/>
        <end position="197"/>
    </location>
</feature>